<feature type="transmembrane region" description="Helical" evidence="8">
    <location>
        <begin position="106"/>
        <end position="125"/>
    </location>
</feature>
<dbReference type="PANTHER" id="PTHR30269">
    <property type="entry name" value="TRANSMEMBRANE PROTEIN YFCA"/>
    <property type="match status" value="1"/>
</dbReference>
<evidence type="ECO:0000256" key="3">
    <source>
        <dbReference type="ARBA" id="ARBA00022448"/>
    </source>
</evidence>
<proteinExistence type="inferred from homology"/>
<keyword evidence="5 8" id="KW-0812">Transmembrane</keyword>
<dbReference type="GO" id="GO:0005886">
    <property type="term" value="C:plasma membrane"/>
    <property type="evidence" value="ECO:0007669"/>
    <property type="project" value="UniProtKB-SubCell"/>
</dbReference>
<evidence type="ECO:0000313" key="10">
    <source>
        <dbReference type="Proteomes" id="UP000004699"/>
    </source>
</evidence>
<feature type="transmembrane region" description="Helical" evidence="8">
    <location>
        <begin position="235"/>
        <end position="254"/>
    </location>
</feature>
<accession>B8KTN7</accession>
<dbReference type="Pfam" id="PF01925">
    <property type="entry name" value="TauE"/>
    <property type="match status" value="1"/>
</dbReference>
<feature type="transmembrane region" description="Helical" evidence="8">
    <location>
        <begin position="80"/>
        <end position="99"/>
    </location>
</feature>
<keyword evidence="7 8" id="KW-0472">Membrane</keyword>
<keyword evidence="6 8" id="KW-1133">Transmembrane helix</keyword>
<dbReference type="EMBL" id="DS999411">
    <property type="protein sequence ID" value="EED34376.1"/>
    <property type="molecule type" value="Genomic_DNA"/>
</dbReference>
<dbReference type="PANTHER" id="PTHR30269:SF0">
    <property type="entry name" value="MEMBRANE TRANSPORTER PROTEIN YFCA-RELATED"/>
    <property type="match status" value="1"/>
</dbReference>
<feature type="transmembrane region" description="Helical" evidence="8">
    <location>
        <begin position="145"/>
        <end position="169"/>
    </location>
</feature>
<comment type="subcellular location">
    <subcellularLocation>
        <location evidence="1 8">Cell membrane</location>
        <topology evidence="1 8">Multi-pass membrane protein</topology>
    </subcellularLocation>
</comment>
<comment type="similarity">
    <text evidence="2 8">Belongs to the 4-toluene sulfonate uptake permease (TSUP) (TC 2.A.102) family.</text>
</comment>
<protein>
    <recommendedName>
        <fullName evidence="8">Probable membrane transporter protein</fullName>
    </recommendedName>
</protein>
<feature type="transmembrane region" description="Helical" evidence="8">
    <location>
        <begin position="181"/>
        <end position="199"/>
    </location>
</feature>
<gene>
    <name evidence="9" type="ORF">NOR51B_313</name>
</gene>
<organism evidence="9 10">
    <name type="scientific">Luminiphilus syltensis NOR5-1B</name>
    <dbReference type="NCBI Taxonomy" id="565045"/>
    <lineage>
        <taxon>Bacteria</taxon>
        <taxon>Pseudomonadati</taxon>
        <taxon>Pseudomonadota</taxon>
        <taxon>Gammaproteobacteria</taxon>
        <taxon>Cellvibrionales</taxon>
        <taxon>Halieaceae</taxon>
        <taxon>Luminiphilus</taxon>
    </lineage>
</organism>
<dbReference type="HOGENOM" id="CLU_045498_2_3_6"/>
<name>B8KTN7_9GAMM</name>
<keyword evidence="4 8" id="KW-1003">Cell membrane</keyword>
<evidence type="ECO:0000256" key="4">
    <source>
        <dbReference type="ARBA" id="ARBA00022475"/>
    </source>
</evidence>
<dbReference type="Proteomes" id="UP000004699">
    <property type="component" value="Unassembled WGS sequence"/>
</dbReference>
<evidence type="ECO:0000313" key="9">
    <source>
        <dbReference type="EMBL" id="EED34376.1"/>
    </source>
</evidence>
<dbReference type="AlphaFoldDB" id="B8KTN7"/>
<evidence type="ECO:0000256" key="6">
    <source>
        <dbReference type="ARBA" id="ARBA00022989"/>
    </source>
</evidence>
<evidence type="ECO:0000256" key="8">
    <source>
        <dbReference type="RuleBase" id="RU363041"/>
    </source>
</evidence>
<dbReference type="RefSeq" id="WP_009019124.1">
    <property type="nucleotide sequence ID" value="NZ_DS999411.1"/>
</dbReference>
<keyword evidence="3" id="KW-0813">Transport</keyword>
<evidence type="ECO:0000256" key="5">
    <source>
        <dbReference type="ARBA" id="ARBA00022692"/>
    </source>
</evidence>
<feature type="transmembrane region" description="Helical" evidence="8">
    <location>
        <begin position="205"/>
        <end position="223"/>
    </location>
</feature>
<feature type="transmembrane region" description="Helical" evidence="8">
    <location>
        <begin position="12"/>
        <end position="45"/>
    </location>
</feature>
<evidence type="ECO:0000256" key="7">
    <source>
        <dbReference type="ARBA" id="ARBA00023136"/>
    </source>
</evidence>
<evidence type="ECO:0000256" key="1">
    <source>
        <dbReference type="ARBA" id="ARBA00004651"/>
    </source>
</evidence>
<dbReference type="InterPro" id="IPR002781">
    <property type="entry name" value="TM_pro_TauE-like"/>
</dbReference>
<dbReference type="InterPro" id="IPR052017">
    <property type="entry name" value="TSUP"/>
</dbReference>
<keyword evidence="10" id="KW-1185">Reference proteome</keyword>
<sequence length="255" mass="26402">MDAAPLVLEAWHIAALVGAGCIGGFINVMAGGGSIITVPVMIFLGVPGPIANGTNRIAILAQNITAVSTFFRSGVSHFRLSLSLAACAIPGAVAGALVGATLNPEVFNTVLAVVMVAVLILMQTGGAKAVTAESTPPKNLLYGHLLMIAAGFWGGFIQIGMGFILMPILNRVMGLDLVTTNVHKVFIVGLYTLAALLVFATTSEIMWLVGGILAVGNSLGGYLGAKMTLKRGDVLIKRVLLVAITAMIIKLLFFT</sequence>
<dbReference type="STRING" id="565045.NOR51B_313"/>
<evidence type="ECO:0000256" key="2">
    <source>
        <dbReference type="ARBA" id="ARBA00009142"/>
    </source>
</evidence>
<dbReference type="eggNOG" id="COG0730">
    <property type="taxonomic scope" value="Bacteria"/>
</dbReference>
<reference evidence="10" key="1">
    <citation type="journal article" date="2013" name="BMC Microbiol.">
        <title>Taxonomy and evolution of bacteriochlorophyll a-containing members of the OM60/NOR5 clade of marine gammaproteobacteria: description of Luminiphilus syltensis gen. nov., sp. nov., reclassification of Haliea rubra as Pseudohaliea rubra gen. nov., comb. nov., and emendation of Chromatocurvus halotolerans.</title>
        <authorList>
            <person name="Spring S."/>
            <person name="Riedel T."/>
            <person name="Sproer C."/>
            <person name="Yan S."/>
            <person name="Harder J."/>
            <person name="Fuchs B.M."/>
        </authorList>
    </citation>
    <scope>NUCLEOTIDE SEQUENCE [LARGE SCALE GENOMIC DNA]</scope>
    <source>
        <strain evidence="10">NOR51-B</strain>
    </source>
</reference>